<organism evidence="1 2">
    <name type="scientific">Pseudomonas phage Noxifer</name>
    <dbReference type="NCBI Taxonomy" id="2006684"/>
    <lineage>
        <taxon>Viruses</taxon>
        <taxon>Duplodnaviria</taxon>
        <taxon>Heunggongvirae</taxon>
        <taxon>Uroviricota</taxon>
        <taxon>Caudoviricetes</taxon>
        <taxon>Chimalliviridae</taxon>
        <taxon>Noxifervirus</taxon>
        <taxon>Noxifervirus noxifer</taxon>
    </lineage>
</organism>
<evidence type="ECO:0000313" key="2">
    <source>
        <dbReference type="Proteomes" id="UP000224829"/>
    </source>
</evidence>
<dbReference type="EMBL" id="MF063068">
    <property type="protein sequence ID" value="ARV77384.1"/>
    <property type="molecule type" value="Genomic_DNA"/>
</dbReference>
<protein>
    <submittedName>
        <fullName evidence="1">Uncharacterized protein</fullName>
    </submittedName>
</protein>
<reference evidence="1 2" key="1">
    <citation type="submission" date="2017-05" db="EMBL/GenBank/DDBJ databases">
        <authorList>
            <person name="Song R."/>
            <person name="Chenine A.L."/>
            <person name="Ruprecht R.M."/>
        </authorList>
    </citation>
    <scope>NUCLEOTIDE SEQUENCE [LARGE SCALE GENOMIC DNA]</scope>
</reference>
<gene>
    <name evidence="1" type="ORF">NOXIFER_219</name>
</gene>
<evidence type="ECO:0000313" key="1">
    <source>
        <dbReference type="EMBL" id="ARV77384.1"/>
    </source>
</evidence>
<dbReference type="Proteomes" id="UP000224829">
    <property type="component" value="Segment"/>
</dbReference>
<keyword evidence="2" id="KW-1185">Reference proteome</keyword>
<name>A0A1Y0SXN6_9CAUD</name>
<sequence length="248" mass="28365">MTIRTDHMNYALEVETQFSELVGDLSEGVYSCSYNDHDIFSAAFKGYLNESIETTCSYERQRCMGMIESHMPEDKDYMAEVIRRVRSLRGWPEGWYAPLTPLDKLNHMYRELLIDEAHRDLLEPETLPQVRLTGYRVTFPVVDDPVLSEQTHYINVGEDPEITFRRNGIEGQMATYTNASINGLDVHIQAVYDPAAMRILSSEAWIEKNLGGDWVVDDNGKRSFKSNIQRTPVQVFDFVVGITPAGEI</sequence>
<proteinExistence type="predicted"/>
<accession>A0A1Y0SXN6</accession>